<organism evidence="3 4">
    <name type="scientific">Parathielavia appendiculata</name>
    <dbReference type="NCBI Taxonomy" id="2587402"/>
    <lineage>
        <taxon>Eukaryota</taxon>
        <taxon>Fungi</taxon>
        <taxon>Dikarya</taxon>
        <taxon>Ascomycota</taxon>
        <taxon>Pezizomycotina</taxon>
        <taxon>Sordariomycetes</taxon>
        <taxon>Sordariomycetidae</taxon>
        <taxon>Sordariales</taxon>
        <taxon>Chaetomiaceae</taxon>
        <taxon>Parathielavia</taxon>
    </lineage>
</organism>
<dbReference type="AlphaFoldDB" id="A0AAN6TZZ4"/>
<evidence type="ECO:0000256" key="1">
    <source>
        <dbReference type="ARBA" id="ARBA00023002"/>
    </source>
</evidence>
<dbReference type="PANTHER" id="PTHR43625">
    <property type="entry name" value="AFLATOXIN B1 ALDEHYDE REDUCTASE"/>
    <property type="match status" value="1"/>
</dbReference>
<feature type="domain" description="NADP-dependent oxidoreductase" evidence="2">
    <location>
        <begin position="13"/>
        <end position="79"/>
    </location>
</feature>
<dbReference type="GO" id="GO:0005737">
    <property type="term" value="C:cytoplasm"/>
    <property type="evidence" value="ECO:0007669"/>
    <property type="project" value="TreeGrafter"/>
</dbReference>
<dbReference type="GO" id="GO:0016491">
    <property type="term" value="F:oxidoreductase activity"/>
    <property type="evidence" value="ECO:0007669"/>
    <property type="project" value="UniProtKB-KW"/>
</dbReference>
<keyword evidence="1" id="KW-0560">Oxidoreductase</keyword>
<dbReference type="InterPro" id="IPR050791">
    <property type="entry name" value="Aldo-Keto_reductase"/>
</dbReference>
<proteinExistence type="predicted"/>
<dbReference type="RefSeq" id="XP_062647608.1">
    <property type="nucleotide sequence ID" value="XM_062792946.1"/>
</dbReference>
<dbReference type="Pfam" id="PF00248">
    <property type="entry name" value="Aldo_ket_red"/>
    <property type="match status" value="1"/>
</dbReference>
<comment type="caution">
    <text evidence="3">The sequence shown here is derived from an EMBL/GenBank/DDBJ whole genome shotgun (WGS) entry which is preliminary data.</text>
</comment>
<dbReference type="InterPro" id="IPR023210">
    <property type="entry name" value="NADP_OxRdtase_dom"/>
</dbReference>
<protein>
    <recommendedName>
        <fullName evidence="2">NADP-dependent oxidoreductase domain-containing protein</fullName>
    </recommendedName>
</protein>
<dbReference type="Proteomes" id="UP001302602">
    <property type="component" value="Unassembled WGS sequence"/>
</dbReference>
<keyword evidence="4" id="KW-1185">Reference proteome</keyword>
<evidence type="ECO:0000313" key="4">
    <source>
        <dbReference type="Proteomes" id="UP001302602"/>
    </source>
</evidence>
<name>A0AAN6TZZ4_9PEZI</name>
<reference evidence="3" key="1">
    <citation type="journal article" date="2023" name="Mol. Phylogenet. Evol.">
        <title>Genome-scale phylogeny and comparative genomics of the fungal order Sordariales.</title>
        <authorList>
            <person name="Hensen N."/>
            <person name="Bonometti L."/>
            <person name="Westerberg I."/>
            <person name="Brannstrom I.O."/>
            <person name="Guillou S."/>
            <person name="Cros-Aarteil S."/>
            <person name="Calhoun S."/>
            <person name="Haridas S."/>
            <person name="Kuo A."/>
            <person name="Mondo S."/>
            <person name="Pangilinan J."/>
            <person name="Riley R."/>
            <person name="LaButti K."/>
            <person name="Andreopoulos B."/>
            <person name="Lipzen A."/>
            <person name="Chen C."/>
            <person name="Yan M."/>
            <person name="Daum C."/>
            <person name="Ng V."/>
            <person name="Clum A."/>
            <person name="Steindorff A."/>
            <person name="Ohm R.A."/>
            <person name="Martin F."/>
            <person name="Silar P."/>
            <person name="Natvig D.O."/>
            <person name="Lalanne C."/>
            <person name="Gautier V."/>
            <person name="Ament-Velasquez S.L."/>
            <person name="Kruys A."/>
            <person name="Hutchinson M.I."/>
            <person name="Powell A.J."/>
            <person name="Barry K."/>
            <person name="Miller A.N."/>
            <person name="Grigoriev I.V."/>
            <person name="Debuchy R."/>
            <person name="Gladieux P."/>
            <person name="Hiltunen Thoren M."/>
            <person name="Johannesson H."/>
        </authorList>
    </citation>
    <scope>NUCLEOTIDE SEQUENCE</scope>
    <source>
        <strain evidence="3">CBS 731.68</strain>
    </source>
</reference>
<evidence type="ECO:0000313" key="3">
    <source>
        <dbReference type="EMBL" id="KAK4123837.1"/>
    </source>
</evidence>
<dbReference type="InterPro" id="IPR036812">
    <property type="entry name" value="NAD(P)_OxRdtase_dom_sf"/>
</dbReference>
<dbReference type="Gene3D" id="3.20.20.100">
    <property type="entry name" value="NADP-dependent oxidoreductase domain"/>
    <property type="match status" value="1"/>
</dbReference>
<gene>
    <name evidence="3" type="ORF">N657DRAFT_645436</name>
</gene>
<dbReference type="PANTHER" id="PTHR43625:SF78">
    <property type="entry name" value="PYRIDOXAL REDUCTASE-RELATED"/>
    <property type="match status" value="1"/>
</dbReference>
<accession>A0AAN6TZZ4</accession>
<dbReference type="SUPFAM" id="SSF51430">
    <property type="entry name" value="NAD(P)-linked oxidoreductase"/>
    <property type="match status" value="1"/>
</dbReference>
<evidence type="ECO:0000259" key="2">
    <source>
        <dbReference type="Pfam" id="PF00248"/>
    </source>
</evidence>
<reference evidence="3" key="2">
    <citation type="submission" date="2023-05" db="EMBL/GenBank/DDBJ databases">
        <authorList>
            <consortium name="Lawrence Berkeley National Laboratory"/>
            <person name="Steindorff A."/>
            <person name="Hensen N."/>
            <person name="Bonometti L."/>
            <person name="Westerberg I."/>
            <person name="Brannstrom I.O."/>
            <person name="Guillou S."/>
            <person name="Cros-Aarteil S."/>
            <person name="Calhoun S."/>
            <person name="Haridas S."/>
            <person name="Kuo A."/>
            <person name="Mondo S."/>
            <person name="Pangilinan J."/>
            <person name="Riley R."/>
            <person name="Labutti K."/>
            <person name="Andreopoulos B."/>
            <person name="Lipzen A."/>
            <person name="Chen C."/>
            <person name="Yanf M."/>
            <person name="Daum C."/>
            <person name="Ng V."/>
            <person name="Clum A."/>
            <person name="Ohm R."/>
            <person name="Martin F."/>
            <person name="Silar P."/>
            <person name="Natvig D."/>
            <person name="Lalanne C."/>
            <person name="Gautier V."/>
            <person name="Ament-Velasquez S.L."/>
            <person name="Kruys A."/>
            <person name="Hutchinson M.I."/>
            <person name="Powell A.J."/>
            <person name="Barry K."/>
            <person name="Miller A.N."/>
            <person name="Grigoriev I.V."/>
            <person name="Debuchy R."/>
            <person name="Gladieux P."/>
            <person name="Thoren M.H."/>
            <person name="Johannesson H."/>
        </authorList>
    </citation>
    <scope>NUCLEOTIDE SEQUENCE</scope>
    <source>
        <strain evidence="3">CBS 731.68</strain>
    </source>
</reference>
<sequence length="108" mass="12545">MRRYLPRFQPDAFEQNFKLVEAVERIANRHGASVAQLTIAWVRRQGAIPFPRSTKVERFVENRQDLPLTEQDLDEIQTLLQILPVAGERYGGQHEKLLYLQAQGQKES</sequence>
<dbReference type="GeneID" id="87829715"/>
<dbReference type="EMBL" id="MU853228">
    <property type="protein sequence ID" value="KAK4123837.1"/>
    <property type="molecule type" value="Genomic_DNA"/>
</dbReference>